<name>A0A397SAD6_9GLOM</name>
<dbReference type="EMBL" id="QKYT01000584">
    <property type="protein sequence ID" value="RIA83293.1"/>
    <property type="molecule type" value="Genomic_DNA"/>
</dbReference>
<dbReference type="SUPFAM" id="SSF52047">
    <property type="entry name" value="RNI-like"/>
    <property type="match status" value="1"/>
</dbReference>
<sequence>MNLEEIYINRSDPDNLHIAITKYCPNLRSLYILKDDIETLKEIFNSCQLLETIEICYNYKNNLTKNLCELKLLEYSTISTEDLEEFFINWKNRIPQKSLSFMINKNENMRIIEKYKELDIIKGFDEKFKRYEDY</sequence>
<dbReference type="Proteomes" id="UP000265703">
    <property type="component" value="Unassembled WGS sequence"/>
</dbReference>
<accession>A0A397SAD6</accession>
<dbReference type="Gene3D" id="3.80.10.10">
    <property type="entry name" value="Ribonuclease Inhibitor"/>
    <property type="match status" value="1"/>
</dbReference>
<evidence type="ECO:0008006" key="3">
    <source>
        <dbReference type="Google" id="ProtNLM"/>
    </source>
</evidence>
<dbReference type="OrthoDB" id="10293191at2759"/>
<dbReference type="AlphaFoldDB" id="A0A397SAD6"/>
<organism evidence="1 2">
    <name type="scientific">Glomus cerebriforme</name>
    <dbReference type="NCBI Taxonomy" id="658196"/>
    <lineage>
        <taxon>Eukaryota</taxon>
        <taxon>Fungi</taxon>
        <taxon>Fungi incertae sedis</taxon>
        <taxon>Mucoromycota</taxon>
        <taxon>Glomeromycotina</taxon>
        <taxon>Glomeromycetes</taxon>
        <taxon>Glomerales</taxon>
        <taxon>Glomeraceae</taxon>
        <taxon>Glomus</taxon>
    </lineage>
</organism>
<reference evidence="1 2" key="1">
    <citation type="submission" date="2018-06" db="EMBL/GenBank/DDBJ databases">
        <title>Comparative genomics reveals the genomic features of Rhizophagus irregularis, R. cerebriforme, R. diaphanum and Gigaspora rosea, and their symbiotic lifestyle signature.</title>
        <authorList>
            <person name="Morin E."/>
            <person name="San Clemente H."/>
            <person name="Chen E.C.H."/>
            <person name="De La Providencia I."/>
            <person name="Hainaut M."/>
            <person name="Kuo A."/>
            <person name="Kohler A."/>
            <person name="Murat C."/>
            <person name="Tang N."/>
            <person name="Roy S."/>
            <person name="Loubradou J."/>
            <person name="Henrissat B."/>
            <person name="Grigoriev I.V."/>
            <person name="Corradi N."/>
            <person name="Roux C."/>
            <person name="Martin F.M."/>
        </authorList>
    </citation>
    <scope>NUCLEOTIDE SEQUENCE [LARGE SCALE GENOMIC DNA]</scope>
    <source>
        <strain evidence="1 2">DAOM 227022</strain>
    </source>
</reference>
<proteinExistence type="predicted"/>
<evidence type="ECO:0000313" key="1">
    <source>
        <dbReference type="EMBL" id="RIA83293.1"/>
    </source>
</evidence>
<evidence type="ECO:0000313" key="2">
    <source>
        <dbReference type="Proteomes" id="UP000265703"/>
    </source>
</evidence>
<dbReference type="InterPro" id="IPR032675">
    <property type="entry name" value="LRR_dom_sf"/>
</dbReference>
<keyword evidence="2" id="KW-1185">Reference proteome</keyword>
<gene>
    <name evidence="1" type="ORF">C1645_834042</name>
</gene>
<protein>
    <recommendedName>
        <fullName evidence="3">F-box domain-containing protein</fullName>
    </recommendedName>
</protein>
<comment type="caution">
    <text evidence="1">The sequence shown here is derived from an EMBL/GenBank/DDBJ whole genome shotgun (WGS) entry which is preliminary data.</text>
</comment>